<dbReference type="InterPro" id="IPR002156">
    <property type="entry name" value="RNaseH_domain"/>
</dbReference>
<dbReference type="RefSeq" id="WP_101008907.1">
    <property type="nucleotide sequence ID" value="NZ_FRFC01000001.1"/>
</dbReference>
<proteinExistence type="predicted"/>
<dbReference type="OrthoDB" id="52651at2157"/>
<dbReference type="SUPFAM" id="SSF53098">
    <property type="entry name" value="Ribonuclease H-like"/>
    <property type="match status" value="1"/>
</dbReference>
<dbReference type="GO" id="GO:0004523">
    <property type="term" value="F:RNA-DNA hybrid ribonuclease activity"/>
    <property type="evidence" value="ECO:0007669"/>
    <property type="project" value="InterPro"/>
</dbReference>
<organism evidence="2 3">
    <name type="scientific">Nitrosotalea sinensis</name>
    <dbReference type="NCBI Taxonomy" id="1499975"/>
    <lineage>
        <taxon>Archaea</taxon>
        <taxon>Nitrososphaerota</taxon>
        <taxon>Nitrososphaeria</taxon>
        <taxon>Nitrosotaleales</taxon>
        <taxon>Nitrosotaleaceae</taxon>
        <taxon>Nitrosotalea</taxon>
    </lineage>
</organism>
<dbReference type="InterPro" id="IPR036397">
    <property type="entry name" value="RNaseH_sf"/>
</dbReference>
<evidence type="ECO:0000259" key="1">
    <source>
        <dbReference type="PROSITE" id="PS50879"/>
    </source>
</evidence>
<sequence>MAISIYVDGSGGPNSGFGFFVKETGKSYYKKEPNITNNQAEYMAVVSALEQFLGTTDEIVIYSDSKNTAMQLNHEYAINNDQLRILAQKAWDLISKFSNLKIIWIPRNQNLAGKMMGS</sequence>
<gene>
    <name evidence="2" type="ORF">NSIN_10153</name>
</gene>
<dbReference type="Pfam" id="PF13456">
    <property type="entry name" value="RVT_3"/>
    <property type="match status" value="1"/>
</dbReference>
<name>A0A2H1EEN7_9ARCH</name>
<accession>A0A2H1EEN7</accession>
<dbReference type="Gene3D" id="3.30.420.10">
    <property type="entry name" value="Ribonuclease H-like superfamily/Ribonuclease H"/>
    <property type="match status" value="1"/>
</dbReference>
<reference evidence="3" key="1">
    <citation type="submission" date="2016-12" db="EMBL/GenBank/DDBJ databases">
        <authorList>
            <person name="Herbold C."/>
        </authorList>
    </citation>
    <scope>NUCLEOTIDE SEQUENCE [LARGE SCALE GENOMIC DNA]</scope>
</reference>
<dbReference type="PROSITE" id="PS50879">
    <property type="entry name" value="RNASE_H_1"/>
    <property type="match status" value="1"/>
</dbReference>
<dbReference type="InterPro" id="IPR012337">
    <property type="entry name" value="RNaseH-like_sf"/>
</dbReference>
<dbReference type="GO" id="GO:0003676">
    <property type="term" value="F:nucleic acid binding"/>
    <property type="evidence" value="ECO:0007669"/>
    <property type="project" value="InterPro"/>
</dbReference>
<evidence type="ECO:0000313" key="2">
    <source>
        <dbReference type="EMBL" id="SHO42741.1"/>
    </source>
</evidence>
<evidence type="ECO:0000313" key="3">
    <source>
        <dbReference type="Proteomes" id="UP000232412"/>
    </source>
</evidence>
<dbReference type="AlphaFoldDB" id="A0A2H1EEN7"/>
<dbReference type="EMBL" id="FRFC01000001">
    <property type="protein sequence ID" value="SHO42741.1"/>
    <property type="molecule type" value="Genomic_DNA"/>
</dbReference>
<keyword evidence="3" id="KW-1185">Reference proteome</keyword>
<dbReference type="Proteomes" id="UP000232412">
    <property type="component" value="Unassembled WGS sequence"/>
</dbReference>
<feature type="domain" description="RNase H type-1" evidence="1">
    <location>
        <begin position="1"/>
        <end position="118"/>
    </location>
</feature>
<protein>
    <submittedName>
        <fullName evidence="2">Ribonuclease H</fullName>
    </submittedName>
</protein>